<dbReference type="AlphaFoldDB" id="A0A154VF74"/>
<name>A0A154VF74_9PROT</name>
<evidence type="ECO:0000256" key="3">
    <source>
        <dbReference type="ARBA" id="ARBA00022692"/>
    </source>
</evidence>
<evidence type="ECO:0000256" key="7">
    <source>
        <dbReference type="SAM" id="MobiDB-lite"/>
    </source>
</evidence>
<dbReference type="GO" id="GO:0016020">
    <property type="term" value="C:membrane"/>
    <property type="evidence" value="ECO:0007669"/>
    <property type="project" value="UniProtKB-SubCell"/>
</dbReference>
<evidence type="ECO:0000256" key="1">
    <source>
        <dbReference type="ARBA" id="ARBA00004167"/>
    </source>
</evidence>
<keyword evidence="2" id="KW-0808">Transferase</keyword>
<comment type="caution">
    <text evidence="8">The sequence shown here is derived from an EMBL/GenBank/DDBJ whole genome shotgun (WGS) entry which is preliminary data.</text>
</comment>
<dbReference type="PANTHER" id="PTHR12812">
    <property type="entry name" value="HEPARAN SULFATE 6-O-SULFOTRANSFERASE 3"/>
    <property type="match status" value="1"/>
</dbReference>
<keyword evidence="4" id="KW-1133">Transmembrane helix</keyword>
<dbReference type="RefSeq" id="WP_067560017.1">
    <property type="nucleotide sequence ID" value="NZ_LPXN01000165.1"/>
</dbReference>
<evidence type="ECO:0000313" key="8">
    <source>
        <dbReference type="EMBL" id="KZD00022.1"/>
    </source>
</evidence>
<evidence type="ECO:0000256" key="4">
    <source>
        <dbReference type="ARBA" id="ARBA00022989"/>
    </source>
</evidence>
<dbReference type="GO" id="GO:0017095">
    <property type="term" value="F:heparan sulfate 6-sulfotransferase activity"/>
    <property type="evidence" value="ECO:0007669"/>
    <property type="project" value="TreeGrafter"/>
</dbReference>
<keyword evidence="6" id="KW-0325">Glycoprotein</keyword>
<evidence type="ECO:0000256" key="2">
    <source>
        <dbReference type="ARBA" id="ARBA00022679"/>
    </source>
</evidence>
<evidence type="ECO:0000256" key="6">
    <source>
        <dbReference type="ARBA" id="ARBA00023180"/>
    </source>
</evidence>
<dbReference type="OrthoDB" id="7251180at2"/>
<gene>
    <name evidence="8" type="ORF">AUP43_14445</name>
</gene>
<evidence type="ECO:0000313" key="9">
    <source>
        <dbReference type="Proteomes" id="UP000076400"/>
    </source>
</evidence>
<feature type="region of interest" description="Disordered" evidence="7">
    <location>
        <begin position="206"/>
        <end position="225"/>
    </location>
</feature>
<dbReference type="Gene3D" id="3.40.50.300">
    <property type="entry name" value="P-loop containing nucleotide triphosphate hydrolases"/>
    <property type="match status" value="1"/>
</dbReference>
<feature type="compositionally biased region" description="Basic and acidic residues" evidence="7">
    <location>
        <begin position="214"/>
        <end position="225"/>
    </location>
</feature>
<dbReference type="STRING" id="580166.AUP43_14445"/>
<comment type="subcellular location">
    <subcellularLocation>
        <location evidence="1">Membrane</location>
        <topology evidence="1">Single-pass membrane protein</topology>
    </subcellularLocation>
</comment>
<keyword evidence="9" id="KW-1185">Reference proteome</keyword>
<evidence type="ECO:0000256" key="5">
    <source>
        <dbReference type="ARBA" id="ARBA00023136"/>
    </source>
</evidence>
<keyword evidence="3" id="KW-0812">Transmembrane</keyword>
<dbReference type="Proteomes" id="UP000076400">
    <property type="component" value="Unassembled WGS sequence"/>
</dbReference>
<proteinExistence type="predicted"/>
<sequence length="258" mass="27637">MPTSPIYFLHINKTGGTSLSTVAGRAFPAARSCPAGLVPQLLALPAETVGGYAYYHGHFGLGLLGLLENRPRLMTLLRDPVDRMISQFNAHLRNPATALHRAILDKGGDIEAGLSDPEIAHFLADYQTRSLGLPLDLAAVRAKGAPFAGLQELVAEAARSADAGESLAAAKRTLDGCALICLTERMDDSVARLAAWLDLAHEGPAPRLNVSADNPREGRANKLDRGDLSPRALRLAEELNRHDIALYEHAQALFEARG</sequence>
<dbReference type="SUPFAM" id="SSF52540">
    <property type="entry name" value="P-loop containing nucleoside triphosphate hydrolases"/>
    <property type="match status" value="1"/>
</dbReference>
<dbReference type="InterPro" id="IPR027417">
    <property type="entry name" value="P-loop_NTPase"/>
</dbReference>
<protein>
    <recommendedName>
        <fullName evidence="10">Sulfotransferase domain-containing protein</fullName>
    </recommendedName>
</protein>
<reference evidence="8 9" key="1">
    <citation type="submission" date="2015-12" db="EMBL/GenBank/DDBJ databases">
        <title>Genome sequence of Oceanibaculum pacificum MCCC 1A02656.</title>
        <authorList>
            <person name="Lu L."/>
            <person name="Lai Q."/>
            <person name="Shao Z."/>
            <person name="Qian P."/>
        </authorList>
    </citation>
    <scope>NUCLEOTIDE SEQUENCE [LARGE SCALE GENOMIC DNA]</scope>
    <source>
        <strain evidence="8 9">MCCC 1A02656</strain>
    </source>
</reference>
<accession>A0A154VF74</accession>
<organism evidence="8 9">
    <name type="scientific">Oceanibaculum pacificum</name>
    <dbReference type="NCBI Taxonomy" id="580166"/>
    <lineage>
        <taxon>Bacteria</taxon>
        <taxon>Pseudomonadati</taxon>
        <taxon>Pseudomonadota</taxon>
        <taxon>Alphaproteobacteria</taxon>
        <taxon>Rhodospirillales</taxon>
        <taxon>Oceanibaculaceae</taxon>
        <taxon>Oceanibaculum</taxon>
    </lineage>
</organism>
<dbReference type="PANTHER" id="PTHR12812:SF0">
    <property type="entry name" value="HEPARAN-SULFATE 6-O-SULFOTRANSFERASE"/>
    <property type="match status" value="1"/>
</dbReference>
<dbReference type="InterPro" id="IPR010635">
    <property type="entry name" value="Heparan_SO4-6-sulfoTrfase"/>
</dbReference>
<dbReference type="EMBL" id="LPXN01000165">
    <property type="protein sequence ID" value="KZD00022.1"/>
    <property type="molecule type" value="Genomic_DNA"/>
</dbReference>
<evidence type="ECO:0008006" key="10">
    <source>
        <dbReference type="Google" id="ProtNLM"/>
    </source>
</evidence>
<keyword evidence="5" id="KW-0472">Membrane</keyword>